<accession>A0A0R3NXI9</accession>
<gene>
    <name evidence="2" type="primary">Dpse\GA32110</name>
    <name evidence="2" type="ORF">Dpse_GA32110</name>
</gene>
<dbReference type="AlphaFoldDB" id="A0A0R3NXI9"/>
<protein>
    <submittedName>
        <fullName evidence="2">Uncharacterized protein</fullName>
    </submittedName>
</protein>
<reference evidence="2" key="3">
    <citation type="journal article" date="2012" name="PLoS ONE">
        <title>Mind the gap: upgrading genomes with Pacific Biosciences RS long-read sequencing technology.</title>
        <authorList>
            <person name="English A.C."/>
            <person name="Richards S."/>
            <person name="Han Y."/>
            <person name="Wang M."/>
            <person name="Vee V."/>
            <person name="Qu J."/>
            <person name="Qin X."/>
            <person name="Muzny D.M."/>
            <person name="Reid J.G."/>
            <person name="Worley K.C."/>
            <person name="Gibbs R.A."/>
        </authorList>
    </citation>
    <scope>NUCLEOTIDE SEQUENCE</scope>
    <source>
        <strain evidence="2">MV2-25</strain>
    </source>
</reference>
<evidence type="ECO:0000256" key="1">
    <source>
        <dbReference type="SAM" id="MobiDB-lite"/>
    </source>
</evidence>
<proteinExistence type="predicted"/>
<organism evidence="2">
    <name type="scientific">Drosophila pseudoobscura pseudoobscura</name>
    <name type="common">Fruit fly</name>
    <dbReference type="NCBI Taxonomy" id="46245"/>
    <lineage>
        <taxon>Eukaryota</taxon>
        <taxon>Metazoa</taxon>
        <taxon>Ecdysozoa</taxon>
        <taxon>Arthropoda</taxon>
        <taxon>Hexapoda</taxon>
        <taxon>Insecta</taxon>
        <taxon>Pterygota</taxon>
        <taxon>Neoptera</taxon>
        <taxon>Endopterygota</taxon>
        <taxon>Diptera</taxon>
        <taxon>Brachycera</taxon>
        <taxon>Muscomorpha</taxon>
        <taxon>Ephydroidea</taxon>
        <taxon>Drosophilidae</taxon>
        <taxon>Drosophila</taxon>
        <taxon>Sophophora</taxon>
    </lineage>
</organism>
<reference evidence="2" key="2">
    <citation type="journal article" date="2007" name="Nature">
        <title>Evolution of genes and genomes on the Drosophila phylogeny.</title>
        <authorList>
            <consortium name="Drosophila 12 Genomes Consortium"/>
            <person name="Clark A.G."/>
            <person name="Eisen M.B."/>
            <person name="Smith D.R."/>
            <person name="Bergman C.M."/>
            <person name="Oliver B."/>
            <person name="Markow T.A."/>
            <person name="Kaufman T.C."/>
            <person name="Kellis M."/>
            <person name="Gelbart W."/>
            <person name="Iyer V.N."/>
            <person name="Pollard D.A."/>
            <person name="Sackton T.B."/>
            <person name="Larracuente A.M."/>
            <person name="Singh N.D."/>
            <person name="Abad J.P."/>
            <person name="Abt D.N."/>
            <person name="Adryan B."/>
            <person name="Aguade M."/>
            <person name="Akashi H."/>
            <person name="Anderson W.W."/>
            <person name="Aquadro C.F."/>
            <person name="Ardell D.H."/>
            <person name="Arguello R."/>
            <person name="Artieri C.G."/>
            <person name="Barbash D.A."/>
            <person name="Barker D."/>
            <person name="Barsanti P."/>
            <person name="Batterham P."/>
            <person name="Batzoglou S."/>
            <person name="Begun D."/>
            <person name="Bhutkar A."/>
            <person name="Blanco E."/>
            <person name="Bosak S.A."/>
            <person name="Bradley R.K."/>
            <person name="Brand A.D."/>
            <person name="Brent M.R."/>
            <person name="Brooks A.N."/>
            <person name="Brown R.H."/>
            <person name="Butlin R.K."/>
            <person name="Caggese C."/>
            <person name="Calvi B.R."/>
            <person name="Bernardo de Carvalho A."/>
            <person name="Caspi A."/>
            <person name="Castrezana S."/>
            <person name="Celniker S.E."/>
            <person name="Chang J.L."/>
            <person name="Chapple C."/>
            <person name="Chatterji S."/>
            <person name="Chinwalla A."/>
            <person name="Civetta A."/>
            <person name="Clifton S.W."/>
            <person name="Comeron J.M."/>
            <person name="Costello J.C."/>
            <person name="Coyne J.A."/>
            <person name="Daub J."/>
            <person name="David R.G."/>
            <person name="Delcher A.L."/>
            <person name="Delehaunty K."/>
            <person name="Do C.B."/>
            <person name="Ebling H."/>
            <person name="Edwards K."/>
            <person name="Eickbush T."/>
            <person name="Evans J.D."/>
            <person name="Filipski A."/>
            <person name="Findeiss S."/>
            <person name="Freyhult E."/>
            <person name="Fulton L."/>
            <person name="Fulton R."/>
            <person name="Garcia A.C."/>
            <person name="Gardiner A."/>
            <person name="Garfield D.A."/>
            <person name="Garvin B.E."/>
            <person name="Gibson G."/>
            <person name="Gilbert D."/>
            <person name="Gnerre S."/>
            <person name="Godfrey J."/>
            <person name="Good R."/>
            <person name="Gotea V."/>
            <person name="Gravely B."/>
            <person name="Greenberg A.J."/>
            <person name="Griffiths-Jones S."/>
            <person name="Gross S."/>
            <person name="Guigo R."/>
            <person name="Gustafson E.A."/>
            <person name="Haerty W."/>
            <person name="Hahn M.W."/>
            <person name="Halligan D.L."/>
            <person name="Halpern A.L."/>
            <person name="Halter G.M."/>
            <person name="Han M.V."/>
            <person name="Heger A."/>
            <person name="Hillier L."/>
            <person name="Hinrichs A.S."/>
            <person name="Holmes I."/>
            <person name="Hoskins R.A."/>
            <person name="Hubisz M.J."/>
            <person name="Hultmark D."/>
            <person name="Huntley M.A."/>
            <person name="Jaffe D.B."/>
            <person name="Jagadeeshan S."/>
            <person name="Jeck W.R."/>
            <person name="Johnson J."/>
            <person name="Jones C.D."/>
            <person name="Jordan W.C."/>
            <person name="Karpen G.H."/>
            <person name="Kataoka E."/>
            <person name="Keightley P.D."/>
            <person name="Kheradpour P."/>
            <person name="Kirkness E.F."/>
            <person name="Koerich L.B."/>
            <person name="Kristiansen K."/>
            <person name="Kudrna D."/>
            <person name="Kulathinal R.J."/>
            <person name="Kumar S."/>
            <person name="Kwok R."/>
            <person name="Lander E."/>
            <person name="Langley C.H."/>
            <person name="Lapoint R."/>
            <person name="Lazzaro B.P."/>
            <person name="Lee S.J."/>
            <person name="Levesque L."/>
            <person name="Li R."/>
            <person name="Lin C.F."/>
            <person name="Lin M.F."/>
            <person name="Lindblad-Toh K."/>
            <person name="Llopart A."/>
            <person name="Long M."/>
            <person name="Low L."/>
            <person name="Lozovsky E."/>
            <person name="Lu J."/>
            <person name="Luo M."/>
            <person name="Machado C.A."/>
            <person name="Makalowski W."/>
            <person name="Marzo M."/>
            <person name="Matsuda M."/>
            <person name="Matzkin L."/>
            <person name="McAllister B."/>
            <person name="McBride C.S."/>
            <person name="McKernan B."/>
            <person name="McKernan K."/>
            <person name="Mendez-Lago M."/>
            <person name="Minx P."/>
            <person name="Mollenhauer M.U."/>
            <person name="Montooth K."/>
            <person name="Mount S.M."/>
            <person name="Mu X."/>
            <person name="Myers E."/>
            <person name="Negre B."/>
            <person name="Newfeld S."/>
            <person name="Nielsen R."/>
            <person name="Noor M.A."/>
            <person name="O'Grady P."/>
            <person name="Pachter L."/>
            <person name="Papaceit M."/>
            <person name="Parisi M.J."/>
            <person name="Parisi M."/>
            <person name="Parts L."/>
            <person name="Pedersen J.S."/>
            <person name="Pesole G."/>
            <person name="Phillippy A.M."/>
            <person name="Ponting C.P."/>
            <person name="Pop M."/>
            <person name="Porcelli D."/>
            <person name="Powell J.R."/>
            <person name="Prohaska S."/>
            <person name="Pruitt K."/>
            <person name="Puig M."/>
            <person name="Quesneville H."/>
            <person name="Ram K.R."/>
            <person name="Rand D."/>
            <person name="Rasmussen M.D."/>
            <person name="Reed L.K."/>
            <person name="Reenan R."/>
            <person name="Reily A."/>
            <person name="Remington K.A."/>
            <person name="Rieger T.T."/>
            <person name="Ritchie M.G."/>
            <person name="Robin C."/>
            <person name="Rogers Y.H."/>
            <person name="Rohde C."/>
            <person name="Rozas J."/>
            <person name="Rubenfield M.J."/>
            <person name="Ruiz A."/>
            <person name="Russo S."/>
            <person name="Salzberg S.L."/>
            <person name="Sanchez-Gracia A."/>
            <person name="Saranga D.J."/>
            <person name="Sato H."/>
            <person name="Schaeffer S.W."/>
            <person name="Schatz M.C."/>
            <person name="Schlenke T."/>
            <person name="Schwartz R."/>
            <person name="Segarra C."/>
            <person name="Singh R.S."/>
            <person name="Sirot L."/>
            <person name="Sirota M."/>
            <person name="Sisneros N.B."/>
            <person name="Smith C.D."/>
            <person name="Smith T.F."/>
            <person name="Spieth J."/>
            <person name="Stage D.E."/>
            <person name="Stark A."/>
            <person name="Stephan W."/>
            <person name="Strausberg R.L."/>
            <person name="Strempel S."/>
            <person name="Sturgill D."/>
            <person name="Sutton G."/>
            <person name="Sutton G.G."/>
            <person name="Tao W."/>
            <person name="Teichmann S."/>
            <person name="Tobari Y.N."/>
            <person name="Tomimura Y."/>
            <person name="Tsolas J.M."/>
            <person name="Valente V.L."/>
            <person name="Venter E."/>
            <person name="Venter J.C."/>
            <person name="Vicario S."/>
            <person name="Vieira F.G."/>
            <person name="Vilella A.J."/>
            <person name="Villasante A."/>
            <person name="Walenz B."/>
            <person name="Wang J."/>
            <person name="Wasserman M."/>
            <person name="Watts T."/>
            <person name="Wilson D."/>
            <person name="Wilson R.K."/>
            <person name="Wing R.A."/>
            <person name="Wolfner M.F."/>
            <person name="Wong A."/>
            <person name="Wong G.K."/>
            <person name="Wu C.I."/>
            <person name="Wu G."/>
            <person name="Yamamoto D."/>
            <person name="Yang H.P."/>
            <person name="Yang S.P."/>
            <person name="Yorke J.A."/>
            <person name="Yoshida K."/>
            <person name="Zdobnov E."/>
            <person name="Zhang P."/>
            <person name="Zhang Y."/>
            <person name="Zimin A.V."/>
            <person name="Baldwin J."/>
            <person name="Abdouelleil A."/>
            <person name="Abdulkadir J."/>
            <person name="Abebe A."/>
            <person name="Abera B."/>
            <person name="Abreu J."/>
            <person name="Acer S.C."/>
            <person name="Aftuck L."/>
            <person name="Alexander A."/>
            <person name="An P."/>
            <person name="Anderson E."/>
            <person name="Anderson S."/>
            <person name="Arachi H."/>
            <person name="Azer M."/>
            <person name="Bachantsang P."/>
            <person name="Barry A."/>
            <person name="Bayul T."/>
            <person name="Berlin A."/>
            <person name="Bessette D."/>
            <person name="Bloom T."/>
            <person name="Blye J."/>
            <person name="Boguslavskiy L."/>
            <person name="Bonnet C."/>
            <person name="Boukhgalter B."/>
            <person name="Bourzgui I."/>
            <person name="Brown A."/>
            <person name="Cahill P."/>
            <person name="Channer S."/>
            <person name="Cheshatsang Y."/>
            <person name="Chuda L."/>
            <person name="Citroen M."/>
            <person name="Collymore A."/>
            <person name="Cooke P."/>
            <person name="Costello M."/>
            <person name="D'Aco K."/>
            <person name="Daza R."/>
            <person name="De Haan G."/>
            <person name="DeGray S."/>
            <person name="DeMaso C."/>
            <person name="Dhargay N."/>
            <person name="Dooley K."/>
            <person name="Dooley E."/>
            <person name="Doricent M."/>
            <person name="Dorje P."/>
            <person name="Dorjee K."/>
            <person name="Dupes A."/>
            <person name="Elong R."/>
            <person name="Falk J."/>
            <person name="Farina A."/>
            <person name="Faro S."/>
            <person name="Ferguson D."/>
            <person name="Fisher S."/>
            <person name="Foley C.D."/>
            <person name="Franke A."/>
            <person name="Friedrich D."/>
            <person name="Gadbois L."/>
            <person name="Gearin G."/>
            <person name="Gearin C.R."/>
            <person name="Giannoukos G."/>
            <person name="Goode T."/>
            <person name="Graham J."/>
            <person name="Grandbois E."/>
            <person name="Grewal S."/>
            <person name="Gyaltsen K."/>
            <person name="Hafez N."/>
            <person name="Hagos B."/>
            <person name="Hall J."/>
            <person name="Henson C."/>
            <person name="Hollinger A."/>
            <person name="Honan T."/>
            <person name="Huard M.D."/>
            <person name="Hughes L."/>
            <person name="Hurhula B."/>
            <person name="Husby M.E."/>
            <person name="Kamat A."/>
            <person name="Kanga B."/>
            <person name="Kashin S."/>
            <person name="Khazanovich D."/>
            <person name="Kisner P."/>
            <person name="Lance K."/>
            <person name="Lara M."/>
            <person name="Lee W."/>
            <person name="Lennon N."/>
            <person name="Letendre F."/>
            <person name="LeVine R."/>
            <person name="Lipovsky A."/>
            <person name="Liu X."/>
            <person name="Liu J."/>
            <person name="Liu S."/>
            <person name="Lokyitsang T."/>
            <person name="Lokyitsang Y."/>
            <person name="Lubonja R."/>
            <person name="Lui A."/>
            <person name="MacDonald P."/>
            <person name="Magnisalis V."/>
            <person name="Maru K."/>
            <person name="Matthews C."/>
            <person name="McCusker W."/>
            <person name="McDonough S."/>
            <person name="Mehta T."/>
            <person name="Meldrim J."/>
            <person name="Meneus L."/>
            <person name="Mihai O."/>
            <person name="Mihalev A."/>
            <person name="Mihova T."/>
            <person name="Mittelman R."/>
            <person name="Mlenga V."/>
            <person name="Montmayeur A."/>
            <person name="Mulrain L."/>
            <person name="Navidi A."/>
            <person name="Naylor J."/>
            <person name="Negash T."/>
            <person name="Nguyen T."/>
            <person name="Nguyen N."/>
            <person name="Nicol R."/>
            <person name="Norbu C."/>
            <person name="Norbu N."/>
            <person name="Novod N."/>
            <person name="O'Neill B."/>
            <person name="Osman S."/>
            <person name="Markiewicz E."/>
            <person name="Oyono O.L."/>
            <person name="Patti C."/>
            <person name="Phunkhang P."/>
            <person name="Pierre F."/>
            <person name="Priest M."/>
            <person name="Raghuraman S."/>
            <person name="Rege F."/>
            <person name="Reyes R."/>
            <person name="Rise C."/>
            <person name="Rogov P."/>
            <person name="Ross K."/>
            <person name="Ryan E."/>
            <person name="Settipalli S."/>
            <person name="Shea T."/>
            <person name="Sherpa N."/>
            <person name="Shi L."/>
            <person name="Shih D."/>
            <person name="Sparrow T."/>
            <person name="Spaulding J."/>
            <person name="Stalker J."/>
            <person name="Stange-Thomann N."/>
            <person name="Stavropoulos S."/>
            <person name="Stone C."/>
            <person name="Strader C."/>
            <person name="Tesfaye S."/>
            <person name="Thomson T."/>
            <person name="Thoulutsang Y."/>
            <person name="Thoulutsang D."/>
            <person name="Topham K."/>
            <person name="Topping I."/>
            <person name="Tsamla T."/>
            <person name="Vassiliev H."/>
            <person name="Vo A."/>
            <person name="Wangchuk T."/>
            <person name="Wangdi T."/>
            <person name="Weiand M."/>
            <person name="Wilkinson J."/>
            <person name="Wilson A."/>
            <person name="Yadav S."/>
            <person name="Young G."/>
            <person name="Yu Q."/>
            <person name="Zembek L."/>
            <person name="Zhong D."/>
            <person name="Zimmer A."/>
            <person name="Zwirko Z."/>
            <person name="Jaffe D.B."/>
            <person name="Alvarez P."/>
            <person name="Brockman W."/>
            <person name="Butler J."/>
            <person name="Chin C."/>
            <person name="Gnerre S."/>
            <person name="Grabherr M."/>
            <person name="Kleber M."/>
            <person name="Mauceli E."/>
            <person name="MacCallum I."/>
        </authorList>
    </citation>
    <scope>NUCLEOTIDE SEQUENCE [LARGE SCALE GENOMIC DNA]</scope>
    <source>
        <strain evidence="2">MV2-25</strain>
    </source>
</reference>
<evidence type="ECO:0000313" key="2">
    <source>
        <dbReference type="EMBL" id="KRT05628.1"/>
    </source>
</evidence>
<sequence>MVRRQRHQKGPPFPSIWQELSLLVARQLLDGQLCLVIGSCSGCLGNDDWAHQWALPERMLSRALAICALHISPRPSSASNGSWSVHSSSSSSSIASQSISDSESDMAAASWCVFAAGLGDGCVDAAVVVRCGGTPPVLSSLACSS</sequence>
<dbReference type="EMBL" id="CH672619">
    <property type="protein sequence ID" value="KRT05628.1"/>
    <property type="molecule type" value="Genomic_DNA"/>
</dbReference>
<reference evidence="2" key="1">
    <citation type="journal article" date="2005" name="Genome Res.">
        <title>Comparative genome sequencing of Drosophila pseudoobscura: chromosomal, gene, and cis-element evolution.</title>
        <authorList>
            <person name="Richards S."/>
            <person name="Liu Y."/>
            <person name="Bettencourt B.R."/>
            <person name="Hradecky P."/>
            <person name="Letovsky S."/>
            <person name="Nielsen R."/>
            <person name="Thornton K."/>
            <person name="Hubisz M.J."/>
            <person name="Chen R."/>
            <person name="Meisel R.P."/>
            <person name="Couronne O."/>
            <person name="Hua S."/>
            <person name="Smith M.A."/>
            <person name="Zhang P."/>
            <person name="Liu J."/>
            <person name="Bussemaker H.J."/>
            <person name="van Batenburg M.F."/>
            <person name="Howells S.L."/>
            <person name="Scherer S.E."/>
            <person name="Sodergren E."/>
            <person name="Matthews B.B."/>
            <person name="Crosby M.A."/>
            <person name="Schroeder A.J."/>
            <person name="Ortiz-Barrientos D."/>
            <person name="Rives C.M."/>
            <person name="Metzker M.L."/>
            <person name="Muzny D.M."/>
            <person name="Scott G."/>
            <person name="Steffen D."/>
            <person name="Wheeler D.A."/>
            <person name="Worley K.C."/>
            <person name="Havlak P."/>
            <person name="Durbin K.J."/>
            <person name="Egan A."/>
            <person name="Gill R."/>
            <person name="Hume J."/>
            <person name="Morgan M.B."/>
            <person name="Miner G."/>
            <person name="Hamilton C."/>
            <person name="Huang Y."/>
            <person name="Waldron L."/>
            <person name="Verduzco D."/>
            <person name="Clerc-Blankenburg K.P."/>
            <person name="Dubchak I."/>
            <person name="Noor M.A."/>
            <person name="Anderson W."/>
            <person name="White K.P."/>
            <person name="Clark A.G."/>
            <person name="Schaeffer S.W."/>
            <person name="Gelbart W."/>
            <person name="Weinstock G.M."/>
            <person name="Gibbs R.A."/>
        </authorList>
    </citation>
    <scope>NUCLEOTIDE SEQUENCE [LARGE SCALE GENOMIC DNA]</scope>
    <source>
        <strain evidence="2">MV2-25</strain>
    </source>
</reference>
<name>A0A0R3NXI9_DROPS</name>
<dbReference type="Bgee" id="FBgn0272517">
    <property type="expression patterns" value="Expressed in male reproductive system and 1 other cell type or tissue"/>
</dbReference>
<feature type="region of interest" description="Disordered" evidence="1">
    <location>
        <begin position="74"/>
        <end position="96"/>
    </location>
</feature>
<feature type="compositionally biased region" description="Low complexity" evidence="1">
    <location>
        <begin position="76"/>
        <end position="96"/>
    </location>
</feature>
<reference evidence="2" key="4">
    <citation type="submission" date="2015-11" db="EMBL/GenBank/DDBJ databases">
        <authorList>
            <consortium name="FlyBase"/>
        </authorList>
    </citation>
    <scope>NUCLEOTIDE SEQUENCE</scope>
    <source>
        <strain evidence="2">MV2-25</strain>
    </source>
</reference>